<dbReference type="InterPro" id="IPR004089">
    <property type="entry name" value="MCPsignal_dom"/>
</dbReference>
<dbReference type="InterPro" id="IPR013655">
    <property type="entry name" value="PAS_fold_3"/>
</dbReference>
<dbReference type="Proteomes" id="UP001217476">
    <property type="component" value="Chromosome"/>
</dbReference>
<dbReference type="SMART" id="SM00091">
    <property type="entry name" value="PAS"/>
    <property type="match status" value="2"/>
</dbReference>
<dbReference type="InterPro" id="IPR051310">
    <property type="entry name" value="MCP_chemotaxis"/>
</dbReference>
<feature type="domain" description="PAC" evidence="7">
    <location>
        <begin position="187"/>
        <end position="239"/>
    </location>
</feature>
<evidence type="ECO:0000313" key="10">
    <source>
        <dbReference type="Proteomes" id="UP001217476"/>
    </source>
</evidence>
<dbReference type="SUPFAM" id="SSF58104">
    <property type="entry name" value="Methyl-accepting chemotaxis protein (MCP) signaling domain"/>
    <property type="match status" value="1"/>
</dbReference>
<proteinExistence type="inferred from homology"/>
<evidence type="ECO:0000259" key="8">
    <source>
        <dbReference type="PROSITE" id="PS50885"/>
    </source>
</evidence>
<feature type="domain" description="Methyl-accepting transducer" evidence="5">
    <location>
        <begin position="288"/>
        <end position="517"/>
    </location>
</feature>
<evidence type="ECO:0000259" key="6">
    <source>
        <dbReference type="PROSITE" id="PS50112"/>
    </source>
</evidence>
<dbReference type="PROSITE" id="PS50112">
    <property type="entry name" value="PAS"/>
    <property type="match status" value="1"/>
</dbReference>
<dbReference type="SMART" id="SM00304">
    <property type="entry name" value="HAMP"/>
    <property type="match status" value="1"/>
</dbReference>
<dbReference type="GO" id="GO:0006935">
    <property type="term" value="P:chemotaxis"/>
    <property type="evidence" value="ECO:0007669"/>
    <property type="project" value="UniProtKB-KW"/>
</dbReference>
<dbReference type="CDD" id="cd00130">
    <property type="entry name" value="PAS"/>
    <property type="match status" value="2"/>
</dbReference>
<evidence type="ECO:0000256" key="1">
    <source>
        <dbReference type="ARBA" id="ARBA00004370"/>
    </source>
</evidence>
<dbReference type="Gene3D" id="3.30.450.20">
    <property type="entry name" value="PAS domain"/>
    <property type="match status" value="2"/>
</dbReference>
<dbReference type="GO" id="GO:0007165">
    <property type="term" value="P:signal transduction"/>
    <property type="evidence" value="ECO:0007669"/>
    <property type="project" value="UniProtKB-KW"/>
</dbReference>
<feature type="domain" description="HAMP" evidence="8">
    <location>
        <begin position="231"/>
        <end position="283"/>
    </location>
</feature>
<comment type="subcellular location">
    <subcellularLocation>
        <location evidence="1">Membrane</location>
    </subcellularLocation>
</comment>
<protein>
    <submittedName>
        <fullName evidence="9">Methyl-accepting chemotaxis protein</fullName>
    </submittedName>
</protein>
<dbReference type="InterPro" id="IPR000014">
    <property type="entry name" value="PAS"/>
</dbReference>
<dbReference type="Pfam" id="PF08448">
    <property type="entry name" value="PAS_4"/>
    <property type="match status" value="1"/>
</dbReference>
<feature type="domain" description="PAS" evidence="6">
    <location>
        <begin position="1"/>
        <end position="46"/>
    </location>
</feature>
<reference evidence="9" key="1">
    <citation type="submission" date="2023-03" db="EMBL/GenBank/DDBJ databases">
        <title>Andean soil-derived lignocellulolytic bacterial consortium as a source of novel taxa and putative plastic-active enzymes.</title>
        <authorList>
            <person name="Diaz-Garcia L."/>
            <person name="Chuvochina M."/>
            <person name="Feuerriegel G."/>
            <person name="Bunk B."/>
            <person name="Sproer C."/>
            <person name="Streit W.R."/>
            <person name="Rodriguez L.M."/>
            <person name="Overmann J."/>
            <person name="Jimenez D.J."/>
        </authorList>
    </citation>
    <scope>NUCLEOTIDE SEQUENCE</scope>
    <source>
        <strain evidence="9">MAG 4196</strain>
    </source>
</reference>
<evidence type="ECO:0000313" key="9">
    <source>
        <dbReference type="EMBL" id="WEK04440.1"/>
    </source>
</evidence>
<dbReference type="PROSITE" id="PS50111">
    <property type="entry name" value="CHEMOTAXIS_TRANSDUC_2"/>
    <property type="match status" value="1"/>
</dbReference>
<dbReference type="EMBL" id="CP119312">
    <property type="protein sequence ID" value="WEK04440.1"/>
    <property type="molecule type" value="Genomic_DNA"/>
</dbReference>
<dbReference type="PROSITE" id="PS50885">
    <property type="entry name" value="HAMP"/>
    <property type="match status" value="1"/>
</dbReference>
<evidence type="ECO:0000259" key="5">
    <source>
        <dbReference type="PROSITE" id="PS50111"/>
    </source>
</evidence>
<dbReference type="Pfam" id="PF08447">
    <property type="entry name" value="PAS_3"/>
    <property type="match status" value="1"/>
</dbReference>
<dbReference type="InterPro" id="IPR001610">
    <property type="entry name" value="PAC"/>
</dbReference>
<dbReference type="FunFam" id="1.10.287.950:FF:000001">
    <property type="entry name" value="Methyl-accepting chemotaxis sensory transducer"/>
    <property type="match status" value="1"/>
</dbReference>
<name>A0AAJ5VV17_9HYPH</name>
<dbReference type="Gene3D" id="1.10.287.950">
    <property type="entry name" value="Methyl-accepting chemotaxis protein"/>
    <property type="match status" value="1"/>
</dbReference>
<dbReference type="SMART" id="SM00086">
    <property type="entry name" value="PAC"/>
    <property type="match status" value="2"/>
</dbReference>
<organism evidence="9 10">
    <name type="scientific">Candidatus Devosia phytovorans</name>
    <dbReference type="NCBI Taxonomy" id="3121372"/>
    <lineage>
        <taxon>Bacteria</taxon>
        <taxon>Pseudomonadati</taxon>
        <taxon>Pseudomonadota</taxon>
        <taxon>Alphaproteobacteria</taxon>
        <taxon>Hyphomicrobiales</taxon>
        <taxon>Devosiaceae</taxon>
        <taxon>Devosia</taxon>
    </lineage>
</organism>
<dbReference type="InterPro" id="IPR013656">
    <property type="entry name" value="PAS_4"/>
</dbReference>
<evidence type="ECO:0000256" key="4">
    <source>
        <dbReference type="PROSITE-ProRule" id="PRU00284"/>
    </source>
</evidence>
<dbReference type="SMART" id="SM00283">
    <property type="entry name" value="MA"/>
    <property type="match status" value="1"/>
</dbReference>
<accession>A0AAJ5VV17</accession>
<dbReference type="AlphaFoldDB" id="A0AAJ5VV17"/>
<dbReference type="InterPro" id="IPR003660">
    <property type="entry name" value="HAMP_dom"/>
</dbReference>
<dbReference type="InterPro" id="IPR035965">
    <property type="entry name" value="PAS-like_dom_sf"/>
</dbReference>
<dbReference type="PANTHER" id="PTHR43531">
    <property type="entry name" value="PROTEIN ICFG"/>
    <property type="match status" value="1"/>
</dbReference>
<evidence type="ECO:0000256" key="2">
    <source>
        <dbReference type="ARBA" id="ARBA00022500"/>
    </source>
</evidence>
<keyword evidence="2" id="KW-0145">Chemotaxis</keyword>
<evidence type="ECO:0000256" key="3">
    <source>
        <dbReference type="ARBA" id="ARBA00029447"/>
    </source>
</evidence>
<dbReference type="CDD" id="cd11386">
    <property type="entry name" value="MCP_signal"/>
    <property type="match status" value="1"/>
</dbReference>
<dbReference type="PROSITE" id="PS50113">
    <property type="entry name" value="PAC"/>
    <property type="match status" value="2"/>
</dbReference>
<keyword evidence="4" id="KW-0807">Transducer</keyword>
<feature type="domain" description="PAC" evidence="7">
    <location>
        <begin position="65"/>
        <end position="117"/>
    </location>
</feature>
<dbReference type="SUPFAM" id="SSF55785">
    <property type="entry name" value="PYP-like sensor domain (PAS domain)"/>
    <property type="match status" value="2"/>
</dbReference>
<evidence type="ECO:0000259" key="7">
    <source>
        <dbReference type="PROSITE" id="PS50113"/>
    </source>
</evidence>
<dbReference type="Pfam" id="PF00015">
    <property type="entry name" value="MCPsignal"/>
    <property type="match status" value="1"/>
</dbReference>
<comment type="similarity">
    <text evidence="3">Belongs to the methyl-accepting chemotaxis (MCP) protein family.</text>
</comment>
<gene>
    <name evidence="9" type="ORF">P0Y65_20060</name>
</gene>
<dbReference type="InterPro" id="IPR000700">
    <property type="entry name" value="PAS-assoc_C"/>
</dbReference>
<dbReference type="CDD" id="cd06225">
    <property type="entry name" value="HAMP"/>
    <property type="match status" value="1"/>
</dbReference>
<dbReference type="NCBIfam" id="TIGR00229">
    <property type="entry name" value="sensory_box"/>
    <property type="match status" value="2"/>
</dbReference>
<dbReference type="GO" id="GO:0016020">
    <property type="term" value="C:membrane"/>
    <property type="evidence" value="ECO:0007669"/>
    <property type="project" value="UniProtKB-SubCell"/>
</dbReference>
<dbReference type="PANTHER" id="PTHR43531:SF11">
    <property type="entry name" value="METHYL-ACCEPTING CHEMOTAXIS PROTEIN 3"/>
    <property type="match status" value="1"/>
</dbReference>
<sequence>MRSQAVIEFNLDGTIITANDNFLAALGYQLSEIQGKHHRIFVDPEEANSPEYKQFWTDLAHGQFQSAAYRRIAKGGREVWIQATYNPVFDKRGKPIKVIKFATDITQQKNQSADHEAQIAAISRAQAVIEFGLDGTIRNANENFLATLGYSLDEITGRHHRMFVDPTHASSAEYRQFWERLRSGEYVAGEFQRVGKNGQPIWIQASYNPVLDAQGRPVKVVKFATDITERKRAEGIIAQLSSSLAKMAEGDLSGRIDTEFTGEYEQLRQAFNRSLSRLLDIVSSLRSTSRSLKNATGEILAGANDLSERTTKQAATIEETSASVEQLSSAVHANADRAATASQKAKAVATSATEGGSVMSQANTAMDAIESSSAKISNIIGLIDDIAFQTNLLALNASVEAARAGDAGKGFAVVAVEVRRLAQSAAQASSEVKVLIEASASEVKAGSRLVGQVASKLKDIVTGAQESSALIDSIAQANSEQSSSLGEVSVAVRLMDEMTQHNAALVEETNAAIEQTEAQASELDHIVEIFKLDEKMPLSPPARSAPPVQSSVSRYKPALRTVGNAAVSEDWNEF</sequence>